<sequence length="202" mass="22478">MEAHEEIIGIRVIEHRGGIEWSWKALYDQPHRGVGEFPLHMLEAGAQLTVAVTWLKASWQITRFVNIGDHELFVSDEPEFEFGPDAQRWLEIDYAEPISRGDIITEYVPFSASDGSGEFGKVRPCVVVSVSGREIRYRAIHSAGGALHKQGDGVKVRDWSGAGLDNPSVVSLEVRYLLVDGPLSTDRRIGRLSDGDIRRVLG</sequence>
<evidence type="ECO:0000313" key="1">
    <source>
        <dbReference type="EMBL" id="CAB4944220.1"/>
    </source>
</evidence>
<reference evidence="1" key="1">
    <citation type="submission" date="2020-05" db="EMBL/GenBank/DDBJ databases">
        <authorList>
            <person name="Chiriac C."/>
            <person name="Salcher M."/>
            <person name="Ghai R."/>
            <person name="Kavagutti S V."/>
        </authorList>
    </citation>
    <scope>NUCLEOTIDE SEQUENCE</scope>
</reference>
<organism evidence="1">
    <name type="scientific">freshwater metagenome</name>
    <dbReference type="NCBI Taxonomy" id="449393"/>
    <lineage>
        <taxon>unclassified sequences</taxon>
        <taxon>metagenomes</taxon>
        <taxon>ecological metagenomes</taxon>
    </lineage>
</organism>
<accession>A0A6J7JKZ8</accession>
<gene>
    <name evidence="1" type="ORF">UFOPK3733_01478</name>
</gene>
<name>A0A6J7JKZ8_9ZZZZ</name>
<protein>
    <submittedName>
        <fullName evidence="1">Unannotated protein</fullName>
    </submittedName>
</protein>
<dbReference type="AlphaFoldDB" id="A0A6J7JKZ8"/>
<dbReference type="EMBL" id="CAFBNC010000081">
    <property type="protein sequence ID" value="CAB4944220.1"/>
    <property type="molecule type" value="Genomic_DNA"/>
</dbReference>
<proteinExistence type="predicted"/>